<organism evidence="4">
    <name type="scientific">Camponotus floridanus</name>
    <name type="common">Florida carpenter ant</name>
    <dbReference type="NCBI Taxonomy" id="104421"/>
    <lineage>
        <taxon>Eukaryota</taxon>
        <taxon>Metazoa</taxon>
        <taxon>Ecdysozoa</taxon>
        <taxon>Arthropoda</taxon>
        <taxon>Hexapoda</taxon>
        <taxon>Insecta</taxon>
        <taxon>Pterygota</taxon>
        <taxon>Neoptera</taxon>
        <taxon>Endopterygota</taxon>
        <taxon>Hymenoptera</taxon>
        <taxon>Apocrita</taxon>
        <taxon>Aculeata</taxon>
        <taxon>Formicoidea</taxon>
        <taxon>Formicidae</taxon>
        <taxon>Formicinae</taxon>
        <taxon>Camponotus</taxon>
    </lineage>
</organism>
<evidence type="ECO:0000313" key="4">
    <source>
        <dbReference type="Proteomes" id="UP000000311"/>
    </source>
</evidence>
<dbReference type="SUPFAM" id="SSF68906">
    <property type="entry name" value="SAP domain"/>
    <property type="match status" value="1"/>
</dbReference>
<keyword evidence="4" id="KW-1185">Reference proteome</keyword>
<feature type="compositionally biased region" description="Acidic residues" evidence="1">
    <location>
        <begin position="53"/>
        <end position="62"/>
    </location>
</feature>
<proteinExistence type="predicted"/>
<dbReference type="Pfam" id="PF02037">
    <property type="entry name" value="SAP"/>
    <property type="match status" value="1"/>
</dbReference>
<evidence type="ECO:0000259" key="2">
    <source>
        <dbReference type="SMART" id="SM00513"/>
    </source>
</evidence>
<name>E2AM57_CAMFO</name>
<dbReference type="InterPro" id="IPR003034">
    <property type="entry name" value="SAP_dom"/>
</dbReference>
<protein>
    <recommendedName>
        <fullName evidence="2">SAP domain-containing protein</fullName>
    </recommendedName>
</protein>
<reference evidence="3 4" key="1">
    <citation type="journal article" date="2010" name="Science">
        <title>Genomic comparison of the ants Camponotus floridanus and Harpegnathos saltator.</title>
        <authorList>
            <person name="Bonasio R."/>
            <person name="Zhang G."/>
            <person name="Ye C."/>
            <person name="Mutti N.S."/>
            <person name="Fang X."/>
            <person name="Qin N."/>
            <person name="Donahue G."/>
            <person name="Yang P."/>
            <person name="Li Q."/>
            <person name="Li C."/>
            <person name="Zhang P."/>
            <person name="Huang Z."/>
            <person name="Berger S.L."/>
            <person name="Reinberg D."/>
            <person name="Wang J."/>
            <person name="Liebig J."/>
        </authorList>
    </citation>
    <scope>NUCLEOTIDE SEQUENCE [LARGE SCALE GENOMIC DNA]</scope>
    <source>
        <strain evidence="4">C129</strain>
    </source>
</reference>
<dbReference type="InParanoid" id="E2AM57"/>
<evidence type="ECO:0000256" key="1">
    <source>
        <dbReference type="SAM" id="MobiDB-lite"/>
    </source>
</evidence>
<dbReference type="Proteomes" id="UP000000311">
    <property type="component" value="Unassembled WGS sequence"/>
</dbReference>
<feature type="domain" description="SAP" evidence="2">
    <location>
        <begin position="6"/>
        <end position="40"/>
    </location>
</feature>
<feature type="region of interest" description="Disordered" evidence="1">
    <location>
        <begin position="87"/>
        <end position="107"/>
    </location>
</feature>
<dbReference type="InterPro" id="IPR036361">
    <property type="entry name" value="SAP_dom_sf"/>
</dbReference>
<dbReference type="AlphaFoldDB" id="E2AM57"/>
<dbReference type="EMBL" id="GL440714">
    <property type="protein sequence ID" value="EFN65483.1"/>
    <property type="molecule type" value="Genomic_DNA"/>
</dbReference>
<dbReference type="Gene3D" id="1.10.720.30">
    <property type="entry name" value="SAP domain"/>
    <property type="match status" value="1"/>
</dbReference>
<sequence>MDRAALERLTVEQLRQEAARCCLSATGTKYDLIETIIAHLQNGPVAELLESTPDQEDAEEEAGPSRRANSPEQSDVFRQMVDALQGVIHRQDEERGNKVASRSSRGS</sequence>
<accession>E2AM57</accession>
<evidence type="ECO:0000313" key="3">
    <source>
        <dbReference type="EMBL" id="EFN65483.1"/>
    </source>
</evidence>
<dbReference type="SMART" id="SM00513">
    <property type="entry name" value="SAP"/>
    <property type="match status" value="1"/>
</dbReference>
<feature type="region of interest" description="Disordered" evidence="1">
    <location>
        <begin position="47"/>
        <end position="75"/>
    </location>
</feature>
<gene>
    <name evidence="3" type="ORF">EAG_07650</name>
</gene>